<gene>
    <name evidence="4" type="ORF">KS2013_503</name>
</gene>
<evidence type="ECO:0000313" key="4">
    <source>
        <dbReference type="EMBL" id="AOE49227.1"/>
    </source>
</evidence>
<dbReference type="InterPro" id="IPR050278">
    <property type="entry name" value="Serine_Prot_S9B/DPPIV"/>
</dbReference>
<feature type="signal peptide" evidence="1">
    <location>
        <begin position="1"/>
        <end position="28"/>
    </location>
</feature>
<feature type="domain" description="Peptidase S9 prolyl oligopeptidase catalytic" evidence="2">
    <location>
        <begin position="613"/>
        <end position="809"/>
    </location>
</feature>
<dbReference type="Proteomes" id="UP000094147">
    <property type="component" value="Chromosome"/>
</dbReference>
<keyword evidence="1" id="KW-0732">Signal</keyword>
<dbReference type="PATRIC" id="fig|1144748.3.peg.509"/>
<protein>
    <submittedName>
        <fullName evidence="4">Peptidase S9 prolyl oligopeptidase active site domain protein</fullName>
    </submittedName>
</protein>
<feature type="domain" description="Dipeptidylpeptidase IV N-terminal" evidence="3">
    <location>
        <begin position="359"/>
        <end position="518"/>
    </location>
</feature>
<dbReference type="Pfam" id="PF00930">
    <property type="entry name" value="DPPIV_N"/>
    <property type="match status" value="1"/>
</dbReference>
<evidence type="ECO:0000259" key="3">
    <source>
        <dbReference type="Pfam" id="PF00930"/>
    </source>
</evidence>
<dbReference type="SUPFAM" id="SSF53474">
    <property type="entry name" value="alpha/beta-Hydrolases"/>
    <property type="match status" value="1"/>
</dbReference>
<evidence type="ECO:0000256" key="1">
    <source>
        <dbReference type="SAM" id="SignalP"/>
    </source>
</evidence>
<dbReference type="EMBL" id="CP012418">
    <property type="protein sequence ID" value="AOE49227.1"/>
    <property type="molecule type" value="Genomic_DNA"/>
</dbReference>
<dbReference type="GO" id="GO:0008236">
    <property type="term" value="F:serine-type peptidase activity"/>
    <property type="evidence" value="ECO:0007669"/>
    <property type="project" value="InterPro"/>
</dbReference>
<proteinExistence type="predicted"/>
<organism evidence="4 5">
    <name type="scientific">Kangiella sediminilitoris</name>
    <dbReference type="NCBI Taxonomy" id="1144748"/>
    <lineage>
        <taxon>Bacteria</taxon>
        <taxon>Pseudomonadati</taxon>
        <taxon>Pseudomonadota</taxon>
        <taxon>Gammaproteobacteria</taxon>
        <taxon>Kangiellales</taxon>
        <taxon>Kangiellaceae</taxon>
        <taxon>Kangiella</taxon>
    </lineage>
</organism>
<dbReference type="PANTHER" id="PTHR11731:SF193">
    <property type="entry name" value="DIPEPTIDYL PEPTIDASE 9"/>
    <property type="match status" value="1"/>
</dbReference>
<dbReference type="InterPro" id="IPR029058">
    <property type="entry name" value="AB_hydrolase_fold"/>
</dbReference>
<dbReference type="SUPFAM" id="SSF82171">
    <property type="entry name" value="DPP6 N-terminal domain-like"/>
    <property type="match status" value="1"/>
</dbReference>
<accession>A0A1B3B8V1</accession>
<dbReference type="GO" id="GO:0006508">
    <property type="term" value="P:proteolysis"/>
    <property type="evidence" value="ECO:0007669"/>
    <property type="project" value="InterPro"/>
</dbReference>
<dbReference type="KEGG" id="ksd:KS2013_503"/>
<reference evidence="5" key="1">
    <citation type="submission" date="2015-08" db="EMBL/GenBank/DDBJ databases">
        <authorList>
            <person name="Kim K.M."/>
        </authorList>
    </citation>
    <scope>NUCLEOTIDE SEQUENCE [LARGE SCALE GENOMIC DNA]</scope>
    <source>
        <strain evidence="5">KCTC 23892</strain>
    </source>
</reference>
<dbReference type="RefSeq" id="WP_228703707.1">
    <property type="nucleotide sequence ID" value="NZ_CP012418.1"/>
</dbReference>
<keyword evidence="5" id="KW-1185">Reference proteome</keyword>
<dbReference type="GO" id="GO:0008239">
    <property type="term" value="F:dipeptidyl-peptidase activity"/>
    <property type="evidence" value="ECO:0007669"/>
    <property type="project" value="TreeGrafter"/>
</dbReference>
<dbReference type="AlphaFoldDB" id="A0A1B3B8V1"/>
<dbReference type="STRING" id="1144748.KS2013_503"/>
<dbReference type="InterPro" id="IPR001375">
    <property type="entry name" value="Peptidase_S9_cat"/>
</dbReference>
<name>A0A1B3B8V1_9GAMM</name>
<feature type="chain" id="PRO_5008544019" evidence="1">
    <location>
        <begin position="29"/>
        <end position="810"/>
    </location>
</feature>
<evidence type="ECO:0000313" key="5">
    <source>
        <dbReference type="Proteomes" id="UP000094147"/>
    </source>
</evidence>
<dbReference type="Gene3D" id="2.140.10.30">
    <property type="entry name" value="Dipeptidylpeptidase IV, N-terminal domain"/>
    <property type="match status" value="2"/>
</dbReference>
<dbReference type="Pfam" id="PF00326">
    <property type="entry name" value="Peptidase_S9"/>
    <property type="match status" value="1"/>
</dbReference>
<dbReference type="PANTHER" id="PTHR11731">
    <property type="entry name" value="PROTEASE FAMILY S9B,C DIPEPTIDYL-PEPTIDASE IV-RELATED"/>
    <property type="match status" value="1"/>
</dbReference>
<dbReference type="InterPro" id="IPR002469">
    <property type="entry name" value="Peptidase_S9B_N"/>
</dbReference>
<dbReference type="Gene3D" id="3.40.50.1820">
    <property type="entry name" value="alpha/beta hydrolase"/>
    <property type="match status" value="1"/>
</dbReference>
<sequence precursor="true">MVLKQSMKAWLATAGALTAFGLMSSIHAAETQKTSALTLEQVMAYPDWIGNAPESPYWSDDGQAIFYKQKMQGQDERRVWRLELGNNKLTAVRDAELFEIDSPQGDISPDGKLKVYNLRGDLYLKYLESGEVRQLTKTHANEGTPQFVGNDTVAYRDGNGFFTIDVGSGLLSQLVDIQLKDNPEDKEEDGYLEKQQTRYFDYIREQQEKRDYNKKREKEITESSPRTANNTWYLGDDKGIHTLSLSPNGKFVVLSTYNKSESEGKNDNMPRFVTEDGYVENEKVRPLVGTYTPRNETLYLLDLTTGEKTELNYDSLPEFDDDPLADIKRATAKRNGEKYKADKDPRNVFVFDWIPNQGISWNDSGDTAAVLLYSADNKDRWLVSIDTEDKELETEHHLRDKAWINDWNFNDFGWVNDDTIYFTAEDTGYSQLYVKELGDSPDALTKGRYIVDSVVKDPNSNYLYYRANKKHPGIYEVYRVKADGNESEVVTDLGGKNDFVLSPDGQKLVITHSEALNPPELFLVDANGGEAKQLTYTTSEKFESIPWTQPEYVEVPSRDVDQPIYARLYKPEGFDENRAEKYPAVIFIHGAGYLQNAHQGWSLYFREFMFHTFLNQKGYVVMDIDYRGSAGYGRDWRTAVYRQMGTPEVVDLIDGANWMEANVNVDRDNVGIYGGSYGGFLTFMGLFTAPEEFAAGASLRPVTDWVHYNHPYTSNILNTPEVDPVAYERSSPIEFAEGLNKPLLIAHGMVDDNVFFKDTVRLVQRLIELEKTEYFETAIYPVEPHGFKEPSSWLDEYKRIYYLFEEHLKD</sequence>
<evidence type="ECO:0000259" key="2">
    <source>
        <dbReference type="Pfam" id="PF00326"/>
    </source>
</evidence>